<sequence>MKRTTIAPAFILVGALLVGGLSACTQSNASEPTLPDTTAANPVSSDQAKVDSVSSQAAQPVAATATPSSAQPKATDAERAQKREELRKQVEAVLTPEQVQQLETKVKGGEKMRKALSELNLTAEQKTKIKEILKTAYPRGQKQSQTSSQ</sequence>
<reference evidence="3 4" key="1">
    <citation type="journal article" date="2020" name="Sci. Rep.">
        <title>A novel cyanobacterial geosmin producer, revising GeoA distribution and dispersion patterns in Bacteria.</title>
        <authorList>
            <person name="Churro C."/>
            <person name="Semedo-Aguiar A.P."/>
            <person name="Silva A.D."/>
            <person name="Pereira-Leal J.B."/>
            <person name="Leite R.B."/>
        </authorList>
    </citation>
    <scope>NUCLEOTIDE SEQUENCE [LARGE SCALE GENOMIC DNA]</scope>
    <source>
        <strain evidence="3 4">IPMA8</strain>
    </source>
</reference>
<evidence type="ECO:0000256" key="1">
    <source>
        <dbReference type="SAM" id="MobiDB-lite"/>
    </source>
</evidence>
<feature type="compositionally biased region" description="Polar residues" evidence="1">
    <location>
        <begin position="28"/>
        <end position="47"/>
    </location>
</feature>
<organism evidence="3 4">
    <name type="scientific">Microcoleus asticus IPMA8</name>
    <dbReference type="NCBI Taxonomy" id="2563858"/>
    <lineage>
        <taxon>Bacteria</taxon>
        <taxon>Bacillati</taxon>
        <taxon>Cyanobacteriota</taxon>
        <taxon>Cyanophyceae</taxon>
        <taxon>Oscillatoriophycideae</taxon>
        <taxon>Oscillatoriales</taxon>
        <taxon>Microcoleaceae</taxon>
        <taxon>Microcoleus</taxon>
        <taxon>Microcoleus asticus</taxon>
    </lineage>
</organism>
<dbReference type="Proteomes" id="UP000702425">
    <property type="component" value="Unassembled WGS sequence"/>
</dbReference>
<dbReference type="PROSITE" id="PS51257">
    <property type="entry name" value="PROKAR_LIPOPROTEIN"/>
    <property type="match status" value="1"/>
</dbReference>
<proteinExistence type="predicted"/>
<accession>A0ABX2D551</accession>
<keyword evidence="4" id="KW-1185">Reference proteome</keyword>
<evidence type="ECO:0000256" key="2">
    <source>
        <dbReference type="SAM" id="SignalP"/>
    </source>
</evidence>
<protein>
    <submittedName>
        <fullName evidence="3">Uncharacterized protein</fullName>
    </submittedName>
</protein>
<name>A0ABX2D551_9CYAN</name>
<dbReference type="RefSeq" id="WP_172191871.1">
    <property type="nucleotide sequence ID" value="NZ_CAWPPK010000050.1"/>
</dbReference>
<dbReference type="Gene3D" id="1.20.120.1490">
    <property type="match status" value="1"/>
</dbReference>
<feature type="signal peptide" evidence="2">
    <location>
        <begin position="1"/>
        <end position="29"/>
    </location>
</feature>
<comment type="caution">
    <text evidence="3">The sequence shown here is derived from an EMBL/GenBank/DDBJ whole genome shotgun (WGS) entry which is preliminary data.</text>
</comment>
<feature type="chain" id="PRO_5045893302" evidence="2">
    <location>
        <begin position="30"/>
        <end position="149"/>
    </location>
</feature>
<keyword evidence="2" id="KW-0732">Signal</keyword>
<evidence type="ECO:0000313" key="3">
    <source>
        <dbReference type="EMBL" id="NQE37658.1"/>
    </source>
</evidence>
<feature type="compositionally biased region" description="Low complexity" evidence="1">
    <location>
        <begin position="50"/>
        <end position="74"/>
    </location>
</feature>
<dbReference type="EMBL" id="SRRZ01000143">
    <property type="protein sequence ID" value="NQE37658.1"/>
    <property type="molecule type" value="Genomic_DNA"/>
</dbReference>
<gene>
    <name evidence="3" type="ORF">E5S67_05433</name>
</gene>
<feature type="region of interest" description="Disordered" evidence="1">
    <location>
        <begin position="28"/>
        <end position="89"/>
    </location>
</feature>
<feature type="compositionally biased region" description="Basic and acidic residues" evidence="1">
    <location>
        <begin position="75"/>
        <end position="89"/>
    </location>
</feature>
<evidence type="ECO:0000313" key="4">
    <source>
        <dbReference type="Proteomes" id="UP000702425"/>
    </source>
</evidence>